<organism evidence="3 4">
    <name type="scientific">Polarella glacialis</name>
    <name type="common">Dinoflagellate</name>
    <dbReference type="NCBI Taxonomy" id="89957"/>
    <lineage>
        <taxon>Eukaryota</taxon>
        <taxon>Sar</taxon>
        <taxon>Alveolata</taxon>
        <taxon>Dinophyceae</taxon>
        <taxon>Suessiales</taxon>
        <taxon>Suessiaceae</taxon>
        <taxon>Polarella</taxon>
    </lineage>
</organism>
<feature type="transmembrane region" description="Helical" evidence="2">
    <location>
        <begin position="212"/>
        <end position="234"/>
    </location>
</feature>
<reference evidence="3" key="1">
    <citation type="submission" date="2021-02" db="EMBL/GenBank/DDBJ databases">
        <authorList>
            <person name="Dougan E. K."/>
            <person name="Rhodes N."/>
            <person name="Thang M."/>
            <person name="Chan C."/>
        </authorList>
    </citation>
    <scope>NUCLEOTIDE SEQUENCE</scope>
</reference>
<feature type="transmembrane region" description="Helical" evidence="2">
    <location>
        <begin position="176"/>
        <end position="200"/>
    </location>
</feature>
<keyword evidence="2" id="KW-0472">Membrane</keyword>
<dbReference type="Proteomes" id="UP000626109">
    <property type="component" value="Unassembled WGS sequence"/>
</dbReference>
<evidence type="ECO:0000313" key="4">
    <source>
        <dbReference type="Proteomes" id="UP000626109"/>
    </source>
</evidence>
<protein>
    <submittedName>
        <fullName evidence="3">Uncharacterized protein</fullName>
    </submittedName>
</protein>
<feature type="region of interest" description="Disordered" evidence="1">
    <location>
        <begin position="1"/>
        <end position="36"/>
    </location>
</feature>
<keyword evidence="2" id="KW-1133">Transmembrane helix</keyword>
<evidence type="ECO:0000313" key="3">
    <source>
        <dbReference type="EMBL" id="CAE8678189.1"/>
    </source>
</evidence>
<comment type="caution">
    <text evidence="3">The sequence shown here is derived from an EMBL/GenBank/DDBJ whole genome shotgun (WGS) entry which is preliminary data.</text>
</comment>
<name>A0A813JL86_POLGL</name>
<feature type="compositionally biased region" description="Low complexity" evidence="1">
    <location>
        <begin position="1"/>
        <end position="22"/>
    </location>
</feature>
<accession>A0A813JL86</accession>
<dbReference type="EMBL" id="CAJNNW010025666">
    <property type="protein sequence ID" value="CAE8678189.1"/>
    <property type="molecule type" value="Genomic_DNA"/>
</dbReference>
<sequence length="614" mass="66050">MSASRPSSAASRPLSAAPRSASFTAPVSPGRDGGRQDDAAQKAIIFARQASVFLLKFGAASVRFIFEDLVQSACQAIFLIKRWHDPNVSSSSRAFTMVSLAAGILSAMAGPVKEYIAYRNFSMQRDSLKVSLEDEASATALLQKTSAESLAVADMVPNVDIEDFLLNKNGKNKHACAAHALLCFVNTVFWSTMFLIPLLLDKKLQCESDLPAAGHMMFFAVFILSVLVEIWVIIHSKRGFLLFRDHFPKFLLAVGFGFLGRFDTYSDVTFYKILSDCEPITWFSIKQVRIELPFGIELAQISGVCLVFGVGLFQALPGLVMLLGKCSLPMALKFSEFNLVLAVMEDDAGGKNPEEEEAAPLVANRFNLNRGRLRPLYVPLLNLELCDIFEICVAYATAGFGLGQGAYSHLYQQQQAAQQPSGVVAYGSYPGALQQAALQQQILPQDPSVGVAAMPSHSLAAHQGIVQQVQPQQYSQAQAIAMPMAASGPAPDLQQQQQQYLDMVWQMSDMSLQAQEKQPLPAPPAQQPPAPPAGHVPSVQWQRDGIASSAVPAGVSKEWENAPRPSGGAGAAVWNSFDDAAAKGMVDGLVGDDTTAPPSLPPPPPGSTGVWGSH</sequence>
<dbReference type="AlphaFoldDB" id="A0A813JL86"/>
<evidence type="ECO:0000256" key="1">
    <source>
        <dbReference type="SAM" id="MobiDB-lite"/>
    </source>
</evidence>
<proteinExistence type="predicted"/>
<feature type="region of interest" description="Disordered" evidence="1">
    <location>
        <begin position="513"/>
        <end position="538"/>
    </location>
</feature>
<gene>
    <name evidence="3" type="ORF">PGLA2088_LOCUS20675</name>
</gene>
<evidence type="ECO:0000256" key="2">
    <source>
        <dbReference type="SAM" id="Phobius"/>
    </source>
</evidence>
<feature type="transmembrane region" description="Helical" evidence="2">
    <location>
        <begin position="301"/>
        <end position="323"/>
    </location>
</feature>
<feature type="region of interest" description="Disordered" evidence="1">
    <location>
        <begin position="584"/>
        <end position="614"/>
    </location>
</feature>
<keyword evidence="2" id="KW-0812">Transmembrane</keyword>
<feature type="compositionally biased region" description="Pro residues" evidence="1">
    <location>
        <begin position="520"/>
        <end position="534"/>
    </location>
</feature>